<comment type="subcellular location">
    <subcellularLocation>
        <location evidence="1">Nucleus</location>
    </subcellularLocation>
</comment>
<name>A0A4W4E1E1_ELEEL</name>
<reference evidence="7" key="5">
    <citation type="submission" date="2025-09" db="UniProtKB">
        <authorList>
            <consortium name="Ensembl"/>
        </authorList>
    </citation>
    <scope>IDENTIFICATION</scope>
</reference>
<dbReference type="Proteomes" id="UP000314983">
    <property type="component" value="Chromosome 11"/>
</dbReference>
<keyword evidence="3" id="KW-0539">Nucleus</keyword>
<dbReference type="InterPro" id="IPR052087">
    <property type="entry name" value="RRP12"/>
</dbReference>
<gene>
    <name evidence="7" type="primary">RRP12</name>
</gene>
<dbReference type="PANTHER" id="PTHR48287">
    <property type="entry name" value="ARM REPEAT SUPERFAMILY PROTEIN"/>
    <property type="match status" value="1"/>
</dbReference>
<evidence type="ECO:0008006" key="9">
    <source>
        <dbReference type="Google" id="ProtNLM"/>
    </source>
</evidence>
<keyword evidence="8" id="KW-1185">Reference proteome</keyword>
<evidence type="ECO:0000259" key="5">
    <source>
        <dbReference type="Pfam" id="PF08161"/>
    </source>
</evidence>
<evidence type="ECO:0000256" key="4">
    <source>
        <dbReference type="SAM" id="MobiDB-lite"/>
    </source>
</evidence>
<dbReference type="InterPro" id="IPR012978">
    <property type="entry name" value="HEAT_RRP12"/>
</dbReference>
<dbReference type="Ensembl" id="ENSEEET00000005729.2">
    <property type="protein sequence ID" value="ENSEEEP00000005653.2"/>
    <property type="gene ID" value="ENSEEEG00000001993.2"/>
</dbReference>
<feature type="compositionally biased region" description="Polar residues" evidence="4">
    <location>
        <begin position="24"/>
        <end position="33"/>
    </location>
</feature>
<dbReference type="InterPro" id="IPR016024">
    <property type="entry name" value="ARM-type_fold"/>
</dbReference>
<comment type="similarity">
    <text evidence="2">Belongs to the RRP12 family.</text>
</comment>
<dbReference type="PANTHER" id="PTHR48287:SF1">
    <property type="entry name" value="ARM REPEAT SUPERFAMILY PROTEIN"/>
    <property type="match status" value="1"/>
</dbReference>
<evidence type="ECO:0000256" key="2">
    <source>
        <dbReference type="ARBA" id="ARBA00007690"/>
    </source>
</evidence>
<dbReference type="AlphaFoldDB" id="A0A4W4E1E1"/>
<dbReference type="GeneTree" id="ENSGT00390000013106"/>
<dbReference type="InterPro" id="IPR057860">
    <property type="entry name" value="HEAT_RRP12_N"/>
</dbReference>
<dbReference type="Pfam" id="PF25772">
    <property type="entry name" value="HEAT_RRP12_N"/>
    <property type="match status" value="1"/>
</dbReference>
<organism evidence="7 8">
    <name type="scientific">Electrophorus electricus</name>
    <name type="common">Electric eel</name>
    <name type="synonym">Gymnotus electricus</name>
    <dbReference type="NCBI Taxonomy" id="8005"/>
    <lineage>
        <taxon>Eukaryota</taxon>
        <taxon>Metazoa</taxon>
        <taxon>Chordata</taxon>
        <taxon>Craniata</taxon>
        <taxon>Vertebrata</taxon>
        <taxon>Euteleostomi</taxon>
        <taxon>Actinopterygii</taxon>
        <taxon>Neopterygii</taxon>
        <taxon>Teleostei</taxon>
        <taxon>Ostariophysi</taxon>
        <taxon>Gymnotiformes</taxon>
        <taxon>Gymnotoidei</taxon>
        <taxon>Gymnotidae</taxon>
        <taxon>Electrophorus</taxon>
    </lineage>
</organism>
<feature type="domain" description="RRP12 HEAT" evidence="5">
    <location>
        <begin position="423"/>
        <end position="697"/>
    </location>
</feature>
<reference evidence="7" key="3">
    <citation type="submission" date="2020-05" db="EMBL/GenBank/DDBJ databases">
        <title>Electrophorus electricus (electric eel) genome, fEleEle1, primary haplotype.</title>
        <authorList>
            <person name="Myers G."/>
            <person name="Meyer A."/>
            <person name="Fedrigo O."/>
            <person name="Formenti G."/>
            <person name="Rhie A."/>
            <person name="Tracey A."/>
            <person name="Sims Y."/>
            <person name="Jarvis E.D."/>
        </authorList>
    </citation>
    <scope>NUCLEOTIDE SEQUENCE [LARGE SCALE GENOMIC DNA]</scope>
</reference>
<evidence type="ECO:0000256" key="1">
    <source>
        <dbReference type="ARBA" id="ARBA00004123"/>
    </source>
</evidence>
<evidence type="ECO:0000256" key="3">
    <source>
        <dbReference type="ARBA" id="ARBA00023242"/>
    </source>
</evidence>
<reference evidence="7" key="4">
    <citation type="submission" date="2025-08" db="UniProtKB">
        <authorList>
            <consortium name="Ensembl"/>
        </authorList>
    </citation>
    <scope>IDENTIFICATION</scope>
</reference>
<evidence type="ECO:0000259" key="6">
    <source>
        <dbReference type="Pfam" id="PF25772"/>
    </source>
</evidence>
<reference evidence="8" key="2">
    <citation type="journal article" date="2017" name="Sci. Adv.">
        <title>A tail of two voltages: Proteomic comparison of the three electric organs of the electric eel.</title>
        <authorList>
            <person name="Traeger L.L."/>
            <person name="Sabat G."/>
            <person name="Barrett-Wilt G.A."/>
            <person name="Wells G.B."/>
            <person name="Sussman M.R."/>
        </authorList>
    </citation>
    <scope>NUCLEOTIDE SEQUENCE [LARGE SCALE GENOMIC DNA]</scope>
</reference>
<accession>A0A4W4E1E1</accession>
<proteinExistence type="inferred from homology"/>
<dbReference type="InterPro" id="IPR011989">
    <property type="entry name" value="ARM-like"/>
</dbReference>
<protein>
    <recommendedName>
        <fullName evidence="9">Ribosomal RNA-processing protein 12-like conserved domain-containing protein</fullName>
    </recommendedName>
</protein>
<dbReference type="GO" id="GO:0005634">
    <property type="term" value="C:nucleus"/>
    <property type="evidence" value="ECO:0007669"/>
    <property type="project" value="UniProtKB-SubCell"/>
</dbReference>
<evidence type="ECO:0000313" key="7">
    <source>
        <dbReference type="Ensembl" id="ENSEEEP00000005653.2"/>
    </source>
</evidence>
<dbReference type="Gene3D" id="1.25.10.10">
    <property type="entry name" value="Leucine-rich Repeat Variant"/>
    <property type="match status" value="1"/>
</dbReference>
<feature type="region of interest" description="Disordered" evidence="4">
    <location>
        <begin position="1"/>
        <end position="39"/>
    </location>
</feature>
<reference evidence="8" key="1">
    <citation type="journal article" date="2014" name="Science">
        <title>Nonhuman genetics. Genomic basis for the convergent evolution of electric organs.</title>
        <authorList>
            <person name="Gallant J.R."/>
            <person name="Traeger L.L."/>
            <person name="Volkening J.D."/>
            <person name="Moffett H."/>
            <person name="Chen P.H."/>
            <person name="Novina C.D."/>
            <person name="Phillips G.N.Jr."/>
            <person name="Anand R."/>
            <person name="Wells G.B."/>
            <person name="Pinch M."/>
            <person name="Guth R."/>
            <person name="Unguez G.A."/>
            <person name="Albert J.S."/>
            <person name="Zakon H.H."/>
            <person name="Samanta M.P."/>
            <person name="Sussman M.R."/>
        </authorList>
    </citation>
    <scope>NUCLEOTIDE SEQUENCE [LARGE SCALE GENOMIC DNA]</scope>
</reference>
<dbReference type="Pfam" id="PF08161">
    <property type="entry name" value="RRP12_HEAT"/>
    <property type="match status" value="1"/>
</dbReference>
<evidence type="ECO:0000313" key="8">
    <source>
        <dbReference type="Proteomes" id="UP000314983"/>
    </source>
</evidence>
<feature type="domain" description="RRP12 N-terminal HEAT" evidence="6">
    <location>
        <begin position="106"/>
        <end position="350"/>
    </location>
</feature>
<sequence>MVKSGRLRSGSAQKLKRWKKGHSSDSNPQTSRYRQAARSRFFSRPKEKSDLTIDALKLHNELQTGSLERGAKRTEDAMDEVALTERTSGTFLSGLSDCSNLTFRKVQRYWESNSAAHKEICAVLAAVTEVIRSQGGKETETEYFAALMTTLEAVDSSESLAAVAYLLNLVMKRVPAPVLMKKFSDTAKSFMDVMSKQASADTVSSLRWILSCLAILLRKQELSVWSYPSTLQVYHGLLSFTVHAKPKVRKAAQQGVCSILRGSDCMFAGNAPSHHPAAVTTAKYCIKEMEQAGGSKEDTTTLHVLGLVRELITAFPLSSVKSCCETLLRVMTLSHVLVTAGAMQAFHKLFSGKPNPLAMSPELNAQIIMALYDYVPSENDLQPLLAWLAVMEKAHVHLYSLQSSLSLAHLPRLFSTAMSCLLSPHTQVVSAATHMLKTLINECVAAHMAEIGPVLPTTTSGNGLHIVKMFRVVEEGLSYRFHASWPFVLQILCCFYRAAGKHAHHVMTKSLQSLSDLRATPRFPFCGELDLAVGGAVESMGPQVVLGAVPLLITGIDDDLEFPRSWLIPVIRGHVKNTQLAYFISYFLPLASTLKQKADVLDQSGQKLVSKVYQTLELQIWTMLPGFCTNPTDLRSSFKGIARSLGMAITERPDLRLCIYQALRTIIYKSCETEEEKAEVGHFAKNFLPILFNVHTEQPKLGENDPSRLAVLDTIRAYLAITDQRVTNNLLPTLLAVMDLVVVMASFVDEETMTHTYELIHSHLESKDSGIQKKAYRVLEEMCGGGAAPCKRFVLTNLEQLKLALLGSLKSASSPAKRPRLKCLIHIVKQLNEEHKDFLTALLPEVIVCTKEMSVGARKNAYSLLVEIGNAFNRFNAMNEFLGHVYVGLTGSVTMITCTVLALTRLVFQFKDSIDVSALELLLHNVCLLLGCRTREIVKASLAFIKVLLFALDVKALASHVMEGIGSMKDDMRRHCRTKLKTMFTKLIRKFGFELVKSMLPAEHHKVLANIRKAEARTKRHKLVSKAEEESLDSWIGGGIESVLAETDSEDSEDEKPKKGQKKAAKMKAKAWLKEGTSDEPLNFLDPKAAQRVLATNPDVKKSANIEHGFKVTSDGRLIIKEAEEGDGAEVMFGFFSTKSKPQCDKHKIPLSLQKGKGDIKKKGKCDPYAYIPLKKAQLNRRKKAKLQGQFKGMVRGAKKGVLSGKRIQKRQRKT</sequence>
<dbReference type="SUPFAM" id="SSF48371">
    <property type="entry name" value="ARM repeat"/>
    <property type="match status" value="1"/>
</dbReference>